<organism evidence="9">
    <name type="scientific">Caldilineaceae bacterium SB0664_bin_27</name>
    <dbReference type="NCBI Taxonomy" id="2605260"/>
    <lineage>
        <taxon>Bacteria</taxon>
        <taxon>Bacillati</taxon>
        <taxon>Chloroflexota</taxon>
        <taxon>Caldilineae</taxon>
        <taxon>Caldilineales</taxon>
        <taxon>Caldilineaceae</taxon>
    </lineage>
</organism>
<evidence type="ECO:0000256" key="4">
    <source>
        <dbReference type="ARBA" id="ARBA00022692"/>
    </source>
</evidence>
<feature type="transmembrane region" description="Helical" evidence="7">
    <location>
        <begin position="204"/>
        <end position="227"/>
    </location>
</feature>
<name>A0A6B0YYN7_9CHLR</name>
<evidence type="ECO:0000259" key="8">
    <source>
        <dbReference type="PROSITE" id="PS50928"/>
    </source>
</evidence>
<dbReference type="PANTHER" id="PTHR43744:SF6">
    <property type="entry name" value="ABC TRANSPORTER PERMEASE PROTEIN YESQ-RELATED"/>
    <property type="match status" value="1"/>
</dbReference>
<feature type="transmembrane region" description="Helical" evidence="7">
    <location>
        <begin position="164"/>
        <end position="183"/>
    </location>
</feature>
<evidence type="ECO:0000256" key="6">
    <source>
        <dbReference type="ARBA" id="ARBA00023136"/>
    </source>
</evidence>
<accession>A0A6B0YYN7</accession>
<dbReference type="EMBL" id="VXRG01000161">
    <property type="protein sequence ID" value="MXY95571.1"/>
    <property type="molecule type" value="Genomic_DNA"/>
</dbReference>
<evidence type="ECO:0000313" key="9">
    <source>
        <dbReference type="EMBL" id="MXY95571.1"/>
    </source>
</evidence>
<keyword evidence="6 7" id="KW-0472">Membrane</keyword>
<dbReference type="AlphaFoldDB" id="A0A6B0YYN7"/>
<dbReference type="InterPro" id="IPR035906">
    <property type="entry name" value="MetI-like_sf"/>
</dbReference>
<evidence type="ECO:0000256" key="7">
    <source>
        <dbReference type="RuleBase" id="RU363032"/>
    </source>
</evidence>
<keyword evidence="5 7" id="KW-1133">Transmembrane helix</keyword>
<dbReference type="Gene3D" id="1.10.3720.10">
    <property type="entry name" value="MetI-like"/>
    <property type="match status" value="1"/>
</dbReference>
<evidence type="ECO:0000256" key="3">
    <source>
        <dbReference type="ARBA" id="ARBA00022475"/>
    </source>
</evidence>
<feature type="transmembrane region" description="Helical" evidence="7">
    <location>
        <begin position="31"/>
        <end position="52"/>
    </location>
</feature>
<feature type="transmembrane region" description="Helical" evidence="7">
    <location>
        <begin position="96"/>
        <end position="118"/>
    </location>
</feature>
<comment type="caution">
    <text evidence="9">The sequence shown here is derived from an EMBL/GenBank/DDBJ whole genome shotgun (WGS) entry which is preliminary data.</text>
</comment>
<dbReference type="GO" id="GO:0055085">
    <property type="term" value="P:transmembrane transport"/>
    <property type="evidence" value="ECO:0007669"/>
    <property type="project" value="InterPro"/>
</dbReference>
<dbReference type="Pfam" id="PF00528">
    <property type="entry name" value="BPD_transp_1"/>
    <property type="match status" value="1"/>
</dbReference>
<comment type="subcellular location">
    <subcellularLocation>
        <location evidence="1 7">Cell membrane</location>
        <topology evidence="1 7">Multi-pass membrane protein</topology>
    </subcellularLocation>
</comment>
<keyword evidence="3" id="KW-1003">Cell membrane</keyword>
<comment type="similarity">
    <text evidence="7">Belongs to the binding-protein-dependent transport system permease family.</text>
</comment>
<evidence type="ECO:0000256" key="5">
    <source>
        <dbReference type="ARBA" id="ARBA00022989"/>
    </source>
</evidence>
<dbReference type="CDD" id="cd06261">
    <property type="entry name" value="TM_PBP2"/>
    <property type="match status" value="1"/>
</dbReference>
<evidence type="ECO:0000256" key="1">
    <source>
        <dbReference type="ARBA" id="ARBA00004651"/>
    </source>
</evidence>
<proteinExistence type="inferred from homology"/>
<keyword evidence="2 7" id="KW-0813">Transport</keyword>
<protein>
    <submittedName>
        <fullName evidence="9">Carbohydrate ABC transporter permease</fullName>
    </submittedName>
</protein>
<feature type="transmembrane region" description="Helical" evidence="7">
    <location>
        <begin position="268"/>
        <end position="289"/>
    </location>
</feature>
<dbReference type="PROSITE" id="PS50928">
    <property type="entry name" value="ABC_TM1"/>
    <property type="match status" value="1"/>
</dbReference>
<dbReference type="SUPFAM" id="SSF161098">
    <property type="entry name" value="MetI-like"/>
    <property type="match status" value="1"/>
</dbReference>
<sequence>MTTIASESQTRPVPRNYPDTGNRWQTVLLEVIKYAVLIPLTLSFAFPLYWMISSALKVDPQVYTMPPILLPFPIHPQNFIEGWQILPFTQYAVNSVVFYTVPAVAFTVLSSTIVAYGFSRIRWPGRDTIFWLVVMTMMLPWAVTMVPLFITFKWLGWLDTYRPLVVPALFSHPYIVFLLRQFFMTLPEELSDAARIDGASEFGILFRIILPLTKPALAVVALFRFLWAWNDYLGPLIYLRDENRYPLALGIEQLSRRANDVGNFSNGIPYLMAVSTLVALPIIVTFFFAQRTFIEGISLTGMKG</sequence>
<evidence type="ECO:0000256" key="2">
    <source>
        <dbReference type="ARBA" id="ARBA00022448"/>
    </source>
</evidence>
<gene>
    <name evidence="9" type="ORF">F4Y42_19210</name>
</gene>
<keyword evidence="4 7" id="KW-0812">Transmembrane</keyword>
<dbReference type="PANTHER" id="PTHR43744">
    <property type="entry name" value="ABC TRANSPORTER PERMEASE PROTEIN MG189-RELATED-RELATED"/>
    <property type="match status" value="1"/>
</dbReference>
<feature type="transmembrane region" description="Helical" evidence="7">
    <location>
        <begin position="130"/>
        <end position="152"/>
    </location>
</feature>
<dbReference type="GO" id="GO:0005886">
    <property type="term" value="C:plasma membrane"/>
    <property type="evidence" value="ECO:0007669"/>
    <property type="project" value="UniProtKB-SubCell"/>
</dbReference>
<feature type="domain" description="ABC transmembrane type-1" evidence="8">
    <location>
        <begin position="93"/>
        <end position="289"/>
    </location>
</feature>
<dbReference type="InterPro" id="IPR000515">
    <property type="entry name" value="MetI-like"/>
</dbReference>
<reference evidence="9" key="1">
    <citation type="submission" date="2019-09" db="EMBL/GenBank/DDBJ databases">
        <title>Characterisation of the sponge microbiome using genome-centric metagenomics.</title>
        <authorList>
            <person name="Engelberts J.P."/>
            <person name="Robbins S.J."/>
            <person name="De Goeij J.M."/>
            <person name="Aranda M."/>
            <person name="Bell S.C."/>
            <person name="Webster N.S."/>
        </authorList>
    </citation>
    <scope>NUCLEOTIDE SEQUENCE</scope>
    <source>
        <strain evidence="9">SB0664_bin_27</strain>
    </source>
</reference>